<feature type="region of interest" description="Disordered" evidence="3">
    <location>
        <begin position="388"/>
        <end position="439"/>
    </location>
</feature>
<dbReference type="Gene3D" id="1.10.10.60">
    <property type="entry name" value="Homeodomain-like"/>
    <property type="match status" value="2"/>
</dbReference>
<dbReference type="GO" id="GO:0005634">
    <property type="term" value="C:nucleus"/>
    <property type="evidence" value="ECO:0007669"/>
    <property type="project" value="UniProtKB-SubCell"/>
</dbReference>
<protein>
    <recommendedName>
        <fullName evidence="4">Homeobox domain-containing protein</fullName>
    </recommendedName>
</protein>
<dbReference type="InterPro" id="IPR009057">
    <property type="entry name" value="Homeodomain-like_sf"/>
</dbReference>
<dbReference type="SMART" id="SM00389">
    <property type="entry name" value="HOX"/>
    <property type="match status" value="2"/>
</dbReference>
<dbReference type="EMBL" id="HBKR01023535">
    <property type="protein sequence ID" value="CAE2314610.1"/>
    <property type="molecule type" value="Transcribed_RNA"/>
</dbReference>
<evidence type="ECO:0000259" key="4">
    <source>
        <dbReference type="PROSITE" id="PS50071"/>
    </source>
</evidence>
<feature type="region of interest" description="Disordered" evidence="3">
    <location>
        <begin position="241"/>
        <end position="287"/>
    </location>
</feature>
<keyword evidence="1 2" id="KW-0371">Homeobox</keyword>
<feature type="region of interest" description="Disordered" evidence="3">
    <location>
        <begin position="313"/>
        <end position="342"/>
    </location>
</feature>
<evidence type="ECO:0000256" key="3">
    <source>
        <dbReference type="SAM" id="MobiDB-lite"/>
    </source>
</evidence>
<name>A0A7S4L493_9EUKA</name>
<dbReference type="Pfam" id="PF00046">
    <property type="entry name" value="Homeodomain"/>
    <property type="match status" value="1"/>
</dbReference>
<organism evidence="5">
    <name type="scientific">Paramoeba aestuarina</name>
    <dbReference type="NCBI Taxonomy" id="180227"/>
    <lineage>
        <taxon>Eukaryota</taxon>
        <taxon>Amoebozoa</taxon>
        <taxon>Discosea</taxon>
        <taxon>Flabellinia</taxon>
        <taxon>Dactylopodida</taxon>
        <taxon>Paramoebidae</taxon>
        <taxon>Paramoeba</taxon>
    </lineage>
</organism>
<evidence type="ECO:0000256" key="2">
    <source>
        <dbReference type="RuleBase" id="RU000682"/>
    </source>
</evidence>
<feature type="domain" description="Homeobox" evidence="4">
    <location>
        <begin position="9"/>
        <end position="82"/>
    </location>
</feature>
<proteinExistence type="predicted"/>
<dbReference type="CDD" id="cd00086">
    <property type="entry name" value="homeodomain"/>
    <property type="match status" value="2"/>
</dbReference>
<evidence type="ECO:0000313" key="5">
    <source>
        <dbReference type="EMBL" id="CAE2314610.1"/>
    </source>
</evidence>
<dbReference type="GO" id="GO:0003677">
    <property type="term" value="F:DNA binding"/>
    <property type="evidence" value="ECO:0007669"/>
    <property type="project" value="UniProtKB-UniRule"/>
</dbReference>
<feature type="DNA-binding region" description="Homeobox" evidence="1">
    <location>
        <begin position="11"/>
        <end position="83"/>
    </location>
</feature>
<dbReference type="SUPFAM" id="SSF46689">
    <property type="entry name" value="Homeodomain-like"/>
    <property type="match status" value="1"/>
</dbReference>
<gene>
    <name evidence="5" type="ORF">NAES01612_LOCUS15433</name>
</gene>
<comment type="subcellular location">
    <subcellularLocation>
        <location evidence="1 2">Nucleus</location>
    </subcellularLocation>
</comment>
<keyword evidence="1 2" id="KW-0539">Nucleus</keyword>
<feature type="compositionally biased region" description="Low complexity" evidence="3">
    <location>
        <begin position="241"/>
        <end position="279"/>
    </location>
</feature>
<reference evidence="5" key="1">
    <citation type="submission" date="2021-01" db="EMBL/GenBank/DDBJ databases">
        <authorList>
            <person name="Corre E."/>
            <person name="Pelletier E."/>
            <person name="Niang G."/>
            <person name="Scheremetjew M."/>
            <person name="Finn R."/>
            <person name="Kale V."/>
            <person name="Holt S."/>
            <person name="Cochrane G."/>
            <person name="Meng A."/>
            <person name="Brown T."/>
            <person name="Cohen L."/>
        </authorList>
    </citation>
    <scope>NUCLEOTIDE SEQUENCE</scope>
    <source>
        <strain evidence="5">SoJaBio B1-5/56/2</strain>
    </source>
</reference>
<sequence>MFQVAHFHAKRRKTVNFFTDEQRAQLEQHFQQQREQLQNTNKNGDTSAEVRASIRGLSEKINLSEAQIRGWLRNRKKRGEYKGRKLHHPKKIRALEWVFQNHTNYPTVSLNKKLAVLLEMDYKQVKKWFQSRRHKREPSPIVNTEPENRQQWALLLNSLKELLRVSLLLKCCRRRGGEGGVCDCSCSVPCSSFSSTSSFSASPRAGSSAGSSCSSSSSSSASSSPTLSSLSSLSSTLSSSLASAGSSTSSSSPALASSLSPPRLSASPSASASPSSPSPMSTYLPQQQRQPLIPAFAYQKPQQTQQQLQKLRQQQQEQQQRLQKLQKPQPQPQPSLQLQEQQQQMQQQLFFLQQLQHQQHQQEQLRQQQQQKLKQQFEQQQLLQLQHSQTLPKSNPPSALVQYSSSPNTRNTDNTDSNTTTNTNTNTTNTNTTSPLTYL</sequence>
<dbReference type="InterPro" id="IPR001356">
    <property type="entry name" value="HD"/>
</dbReference>
<feature type="compositionally biased region" description="Low complexity" evidence="3">
    <location>
        <begin position="404"/>
        <end position="439"/>
    </location>
</feature>
<dbReference type="PROSITE" id="PS50071">
    <property type="entry name" value="HOMEOBOX_2"/>
    <property type="match status" value="2"/>
</dbReference>
<feature type="DNA-binding region" description="Homeobox" evidence="1">
    <location>
        <begin position="80"/>
        <end position="140"/>
    </location>
</feature>
<keyword evidence="1 2" id="KW-0238">DNA-binding</keyword>
<evidence type="ECO:0000256" key="1">
    <source>
        <dbReference type="PROSITE-ProRule" id="PRU00108"/>
    </source>
</evidence>
<dbReference type="AlphaFoldDB" id="A0A7S4L493"/>
<accession>A0A7S4L493</accession>
<feature type="domain" description="Homeobox" evidence="4">
    <location>
        <begin position="78"/>
        <end position="139"/>
    </location>
</feature>